<dbReference type="FunFam" id="1.20.1070.10:FF:000065">
    <property type="entry name" value="G-protein coupled receptor 4"/>
    <property type="match status" value="1"/>
</dbReference>
<evidence type="ECO:0000313" key="16">
    <source>
        <dbReference type="Proteomes" id="UP000694545"/>
    </source>
</evidence>
<evidence type="ECO:0000259" key="14">
    <source>
        <dbReference type="PROSITE" id="PS50262"/>
    </source>
</evidence>
<keyword evidence="16" id="KW-1185">Reference proteome</keyword>
<dbReference type="PRINTS" id="PR01147">
    <property type="entry name" value="GPR4RECEPTOR"/>
</dbReference>
<feature type="transmembrane region" description="Helical" evidence="13">
    <location>
        <begin position="72"/>
        <end position="92"/>
    </location>
</feature>
<sequence length="415" mass="46436">MPAPEAPLGWPARSCGRTPFGPAGGWSELGLPRFGLPRGSHPAPTPRMCNTTLVALSCHVDSKIDHLFPPTLYTIVIVMGLPTNCMALWAAYLQIRQKNELGVYLMNLSVADLLYIATLPLWIDYFLHHDNWIHGQESCKVFGFIFYTNIYVSIAFLCCISVDRYLAVAHPLRFAGFRRVKTAVAVSAVVWAIEIGANSAPLFHDELFHDRYNHTFCFEKYPMEGWVAWMNLYRVFIGFLFPWVLMLLSYRGILCAVRGNVSTEKQEKAKIKRLSLSLIAILLFCFAPYHVILLSRSAVYLSKPCDCSFEEQVFVAYHTSLAFTSLNCVADPILYCFANEGARGDVAKALSTLVRFLSSSKPQEMASASLTLDTPLSSKSSSFCRQPLVLPLPPLQAGGGTRDEELQMRVLTFHQ</sequence>
<dbReference type="Pfam" id="PF00001">
    <property type="entry name" value="7tm_1"/>
    <property type="match status" value="1"/>
</dbReference>
<dbReference type="Ensembl" id="ENSVKKT00000013405.1">
    <property type="protein sequence ID" value="ENSVKKP00000013087.1"/>
    <property type="gene ID" value="ENSVKKG00000009063.1"/>
</dbReference>
<dbReference type="CDD" id="cd15366">
    <property type="entry name" value="7tmA_GPR4"/>
    <property type="match status" value="1"/>
</dbReference>
<keyword evidence="5 13" id="KW-1133">Transmembrane helix</keyword>
<evidence type="ECO:0000256" key="7">
    <source>
        <dbReference type="ARBA" id="ARBA00023136"/>
    </source>
</evidence>
<evidence type="ECO:0000256" key="5">
    <source>
        <dbReference type="ARBA" id="ARBA00022989"/>
    </source>
</evidence>
<dbReference type="GO" id="GO:0005886">
    <property type="term" value="C:plasma membrane"/>
    <property type="evidence" value="ECO:0007669"/>
    <property type="project" value="UniProtKB-SubCell"/>
</dbReference>
<comment type="similarity">
    <text evidence="2 12">Belongs to the G-protein coupled receptor 1 family.</text>
</comment>
<dbReference type="OMA" id="RTWEGCH"/>
<evidence type="ECO:0000256" key="1">
    <source>
        <dbReference type="ARBA" id="ARBA00004651"/>
    </source>
</evidence>
<feature type="transmembrane region" description="Helical" evidence="13">
    <location>
        <begin position="143"/>
        <end position="162"/>
    </location>
</feature>
<accession>A0A8D2JBJ8</accession>
<proteinExistence type="inferred from homology"/>
<evidence type="ECO:0000256" key="11">
    <source>
        <dbReference type="ARBA" id="ARBA00023224"/>
    </source>
</evidence>
<dbReference type="GO" id="GO:0007189">
    <property type="term" value="P:adenylate cyclase-activating G protein-coupled receptor signaling pathway"/>
    <property type="evidence" value="ECO:0007669"/>
    <property type="project" value="UniProtKB-ARBA"/>
</dbReference>
<feature type="domain" description="G-protein coupled receptors family 1 profile" evidence="14">
    <location>
        <begin position="83"/>
        <end position="335"/>
    </location>
</feature>
<dbReference type="PRINTS" id="PR00237">
    <property type="entry name" value="GPCRRHODOPSN"/>
</dbReference>
<dbReference type="GO" id="GO:0004930">
    <property type="term" value="F:G protein-coupled receptor activity"/>
    <property type="evidence" value="ECO:0007669"/>
    <property type="project" value="UniProtKB-KW"/>
</dbReference>
<feature type="transmembrane region" description="Helical" evidence="13">
    <location>
        <begin position="274"/>
        <end position="295"/>
    </location>
</feature>
<evidence type="ECO:0000256" key="13">
    <source>
        <dbReference type="SAM" id="Phobius"/>
    </source>
</evidence>
<dbReference type="PANTHER" id="PTHR24234:SF10">
    <property type="entry name" value="G-PROTEIN COUPLED RECEPTOR 4"/>
    <property type="match status" value="1"/>
</dbReference>
<name>A0A8D2JBJ8_VARKO</name>
<reference evidence="15" key="1">
    <citation type="submission" date="2025-08" db="UniProtKB">
        <authorList>
            <consortium name="Ensembl"/>
        </authorList>
    </citation>
    <scope>IDENTIFICATION</scope>
</reference>
<evidence type="ECO:0000256" key="12">
    <source>
        <dbReference type="RuleBase" id="RU000688"/>
    </source>
</evidence>
<keyword evidence="8" id="KW-1015">Disulfide bond</keyword>
<dbReference type="Gene3D" id="1.20.1070.10">
    <property type="entry name" value="Rhodopsin 7-helix transmembrane proteins"/>
    <property type="match status" value="1"/>
</dbReference>
<dbReference type="SUPFAM" id="SSF81321">
    <property type="entry name" value="Family A G protein-coupled receptor-like"/>
    <property type="match status" value="1"/>
</dbReference>
<dbReference type="PROSITE" id="PS00237">
    <property type="entry name" value="G_PROTEIN_RECEP_F1_1"/>
    <property type="match status" value="1"/>
</dbReference>
<dbReference type="PANTHER" id="PTHR24234">
    <property type="entry name" value="LYSOPHOSPHATIDIC ACID RECEPTOR 5/SPHINGOSYLPHOSPHORYLCHOLINE RECEPTOR"/>
    <property type="match status" value="1"/>
</dbReference>
<feature type="transmembrane region" description="Helical" evidence="13">
    <location>
        <begin position="104"/>
        <end position="123"/>
    </location>
</feature>
<evidence type="ECO:0000256" key="8">
    <source>
        <dbReference type="ARBA" id="ARBA00023157"/>
    </source>
</evidence>
<evidence type="ECO:0000256" key="6">
    <source>
        <dbReference type="ARBA" id="ARBA00023040"/>
    </source>
</evidence>
<feature type="transmembrane region" description="Helical" evidence="13">
    <location>
        <begin position="232"/>
        <end position="253"/>
    </location>
</feature>
<evidence type="ECO:0000313" key="15">
    <source>
        <dbReference type="Ensembl" id="ENSVKKP00000013087.1"/>
    </source>
</evidence>
<organism evidence="15 16">
    <name type="scientific">Varanus komodoensis</name>
    <name type="common">Komodo dragon</name>
    <dbReference type="NCBI Taxonomy" id="61221"/>
    <lineage>
        <taxon>Eukaryota</taxon>
        <taxon>Metazoa</taxon>
        <taxon>Chordata</taxon>
        <taxon>Craniata</taxon>
        <taxon>Vertebrata</taxon>
        <taxon>Euteleostomi</taxon>
        <taxon>Lepidosauria</taxon>
        <taxon>Squamata</taxon>
        <taxon>Bifurcata</taxon>
        <taxon>Unidentata</taxon>
        <taxon>Episquamata</taxon>
        <taxon>Toxicofera</taxon>
        <taxon>Anguimorpha</taxon>
        <taxon>Paleoanguimorpha</taxon>
        <taxon>Varanoidea</taxon>
        <taxon>Varanidae</taxon>
        <taxon>Varanus</taxon>
    </lineage>
</organism>
<reference evidence="15" key="2">
    <citation type="submission" date="2025-09" db="UniProtKB">
        <authorList>
            <consortium name="Ensembl"/>
        </authorList>
    </citation>
    <scope>IDENTIFICATION</scope>
</reference>
<keyword evidence="3" id="KW-1003">Cell membrane</keyword>
<evidence type="ECO:0000256" key="10">
    <source>
        <dbReference type="ARBA" id="ARBA00023180"/>
    </source>
</evidence>
<keyword evidence="6 12" id="KW-0297">G-protein coupled receptor</keyword>
<feature type="transmembrane region" description="Helical" evidence="13">
    <location>
        <begin position="183"/>
        <end position="203"/>
    </location>
</feature>
<dbReference type="GO" id="GO:0010447">
    <property type="term" value="P:response to acidic pH"/>
    <property type="evidence" value="ECO:0007669"/>
    <property type="project" value="UniProtKB-ARBA"/>
</dbReference>
<evidence type="ECO:0000256" key="9">
    <source>
        <dbReference type="ARBA" id="ARBA00023170"/>
    </source>
</evidence>
<comment type="subcellular location">
    <subcellularLocation>
        <location evidence="1">Cell membrane</location>
        <topology evidence="1">Multi-pass membrane protein</topology>
    </subcellularLocation>
</comment>
<dbReference type="InterPro" id="IPR002276">
    <property type="entry name" value="GPR4_orph"/>
</dbReference>
<keyword evidence="11 12" id="KW-0807">Transducer</keyword>
<dbReference type="InterPro" id="IPR000276">
    <property type="entry name" value="GPCR_Rhodpsn"/>
</dbReference>
<dbReference type="PROSITE" id="PS50262">
    <property type="entry name" value="G_PROTEIN_RECEP_F1_2"/>
    <property type="match status" value="1"/>
</dbReference>
<dbReference type="Proteomes" id="UP000694545">
    <property type="component" value="Unplaced"/>
</dbReference>
<evidence type="ECO:0000256" key="3">
    <source>
        <dbReference type="ARBA" id="ARBA00022475"/>
    </source>
</evidence>
<keyword evidence="4 12" id="KW-0812">Transmembrane</keyword>
<keyword evidence="7 13" id="KW-0472">Membrane</keyword>
<keyword evidence="9 12" id="KW-0675">Receptor</keyword>
<keyword evidence="10" id="KW-0325">Glycoprotein</keyword>
<dbReference type="AlphaFoldDB" id="A0A8D2JBJ8"/>
<dbReference type="InterPro" id="IPR017452">
    <property type="entry name" value="GPCR_Rhodpsn_7TM"/>
</dbReference>
<evidence type="ECO:0000256" key="2">
    <source>
        <dbReference type="ARBA" id="ARBA00010663"/>
    </source>
</evidence>
<protein>
    <submittedName>
        <fullName evidence="15">G protein-coupled receptor 4</fullName>
    </submittedName>
</protein>
<evidence type="ECO:0000256" key="4">
    <source>
        <dbReference type="ARBA" id="ARBA00022692"/>
    </source>
</evidence>